<evidence type="ECO:0000313" key="2">
    <source>
        <dbReference type="Proteomes" id="UP001156882"/>
    </source>
</evidence>
<accession>A0ABQ6CTC8</accession>
<sequence length="57" mass="6436">MRAAYYLHMREQLIAKAHNPPRERAEIVARLRINGHHADADALVKNTGAETRGRFAA</sequence>
<dbReference type="Proteomes" id="UP001156882">
    <property type="component" value="Unassembled WGS sequence"/>
</dbReference>
<comment type="caution">
    <text evidence="1">The sequence shown here is derived from an EMBL/GenBank/DDBJ whole genome shotgun (WGS) entry which is preliminary data.</text>
</comment>
<organism evidence="1 2">
    <name type="scientific">Labrys miyagiensis</name>
    <dbReference type="NCBI Taxonomy" id="346912"/>
    <lineage>
        <taxon>Bacteria</taxon>
        <taxon>Pseudomonadati</taxon>
        <taxon>Pseudomonadota</taxon>
        <taxon>Alphaproteobacteria</taxon>
        <taxon>Hyphomicrobiales</taxon>
        <taxon>Xanthobacteraceae</taxon>
        <taxon>Labrys</taxon>
    </lineage>
</organism>
<reference evidence="2" key="1">
    <citation type="journal article" date="2019" name="Int. J. Syst. Evol. Microbiol.">
        <title>The Global Catalogue of Microorganisms (GCM) 10K type strain sequencing project: providing services to taxonomists for standard genome sequencing and annotation.</title>
        <authorList>
            <consortium name="The Broad Institute Genomics Platform"/>
            <consortium name="The Broad Institute Genome Sequencing Center for Infectious Disease"/>
            <person name="Wu L."/>
            <person name="Ma J."/>
        </authorList>
    </citation>
    <scope>NUCLEOTIDE SEQUENCE [LARGE SCALE GENOMIC DNA]</scope>
    <source>
        <strain evidence="2">NBRC 101365</strain>
    </source>
</reference>
<evidence type="ECO:0000313" key="1">
    <source>
        <dbReference type="EMBL" id="GLS22984.1"/>
    </source>
</evidence>
<gene>
    <name evidence="1" type="ORF">GCM10007874_60040</name>
</gene>
<dbReference type="EMBL" id="BSPC01000068">
    <property type="protein sequence ID" value="GLS22984.1"/>
    <property type="molecule type" value="Genomic_DNA"/>
</dbReference>
<proteinExistence type="predicted"/>
<evidence type="ECO:0008006" key="3">
    <source>
        <dbReference type="Google" id="ProtNLM"/>
    </source>
</evidence>
<protein>
    <recommendedName>
        <fullName evidence="3">Transposase</fullName>
    </recommendedName>
</protein>
<keyword evidence="2" id="KW-1185">Reference proteome</keyword>
<name>A0ABQ6CTC8_9HYPH</name>